<dbReference type="PANTHER" id="PTHR22916">
    <property type="entry name" value="GLYCOSYLTRANSFERASE"/>
    <property type="match status" value="1"/>
</dbReference>
<evidence type="ECO:0000259" key="1">
    <source>
        <dbReference type="Pfam" id="PF00535"/>
    </source>
</evidence>
<reference evidence="2 3" key="1">
    <citation type="submission" date="2019-03" db="EMBL/GenBank/DDBJ databases">
        <title>Genomic Encyclopedia of Type Strains, Phase III (KMG-III): the genomes of soil and plant-associated and newly described type strains.</title>
        <authorList>
            <person name="Whitman W."/>
        </authorList>
    </citation>
    <scope>NUCLEOTIDE SEQUENCE [LARGE SCALE GENOMIC DNA]</scope>
    <source>
        <strain evidence="2 3">CGMCC 1.12801</strain>
    </source>
</reference>
<feature type="domain" description="Glycosyltransferase 2-like" evidence="1">
    <location>
        <begin position="18"/>
        <end position="133"/>
    </location>
</feature>
<gene>
    <name evidence="2" type="ORF">B0I21_108160</name>
</gene>
<evidence type="ECO:0000313" key="3">
    <source>
        <dbReference type="Proteomes" id="UP000294752"/>
    </source>
</evidence>
<organism evidence="2 3">
    <name type="scientific">Sphingobacterium paludis</name>
    <dbReference type="NCBI Taxonomy" id="1476465"/>
    <lineage>
        <taxon>Bacteria</taxon>
        <taxon>Pseudomonadati</taxon>
        <taxon>Bacteroidota</taxon>
        <taxon>Sphingobacteriia</taxon>
        <taxon>Sphingobacteriales</taxon>
        <taxon>Sphingobacteriaceae</taxon>
        <taxon>Sphingobacterium</taxon>
    </lineage>
</organism>
<dbReference type="Proteomes" id="UP000294752">
    <property type="component" value="Unassembled WGS sequence"/>
</dbReference>
<dbReference type="CDD" id="cd06433">
    <property type="entry name" value="GT_2_WfgS_like"/>
    <property type="match status" value="1"/>
</dbReference>
<comment type="caution">
    <text evidence="2">The sequence shown here is derived from an EMBL/GenBank/DDBJ whole genome shotgun (WGS) entry which is preliminary data.</text>
</comment>
<keyword evidence="3" id="KW-1185">Reference proteome</keyword>
<sequence>MLLLVFLLLNLYKHVKLSIVTINLNNRKGLQKTFNSILMQSFQQFEYIVVDGLSSDGSREDIKSNNRINKCICEIDTGVYDAMNKGIAIASGEYVLFLNSGDILHDDDTLSGILKHLEHFDIIYGDLLFVSADKPYVYNYPAKLTFSFLLNASLGHPATFIKKSLFDKYGYYDTSFRIAADWVFFMKTIVKENVTTKHIPMVIADFDTDGLSSQVENIAAILTERKLFLEREFPLFLEDYEKIAEATERLKKIQSNKAFKLLRALGVKKFQ</sequence>
<dbReference type="AlphaFoldDB" id="A0A4R7CUH8"/>
<dbReference type="GO" id="GO:0016758">
    <property type="term" value="F:hexosyltransferase activity"/>
    <property type="evidence" value="ECO:0007669"/>
    <property type="project" value="UniProtKB-ARBA"/>
</dbReference>
<name>A0A4R7CUH8_9SPHI</name>
<dbReference type="Pfam" id="PF00535">
    <property type="entry name" value="Glycos_transf_2"/>
    <property type="match status" value="1"/>
</dbReference>
<dbReference type="EMBL" id="SNZV01000008">
    <property type="protein sequence ID" value="TDS11100.1"/>
    <property type="molecule type" value="Genomic_DNA"/>
</dbReference>
<dbReference type="InterPro" id="IPR029044">
    <property type="entry name" value="Nucleotide-diphossugar_trans"/>
</dbReference>
<accession>A0A4R7CUH8</accession>
<dbReference type="SUPFAM" id="SSF53448">
    <property type="entry name" value="Nucleotide-diphospho-sugar transferases"/>
    <property type="match status" value="1"/>
</dbReference>
<dbReference type="InterPro" id="IPR001173">
    <property type="entry name" value="Glyco_trans_2-like"/>
</dbReference>
<dbReference type="OrthoDB" id="9788101at2"/>
<evidence type="ECO:0000313" key="2">
    <source>
        <dbReference type="EMBL" id="TDS11100.1"/>
    </source>
</evidence>
<proteinExistence type="predicted"/>
<keyword evidence="2" id="KW-0808">Transferase</keyword>
<dbReference type="PANTHER" id="PTHR22916:SF67">
    <property type="entry name" value="COLANIC ACID BIOSYNTHESIS GLYCOSYL TRANSFERASE WCAE-RELATED"/>
    <property type="match status" value="1"/>
</dbReference>
<dbReference type="Gene3D" id="3.90.550.10">
    <property type="entry name" value="Spore Coat Polysaccharide Biosynthesis Protein SpsA, Chain A"/>
    <property type="match status" value="1"/>
</dbReference>
<protein>
    <submittedName>
        <fullName evidence="2">Glycosyltransferase involved in cell wall biosynthesis</fullName>
    </submittedName>
</protein>